<evidence type="ECO:0000313" key="7">
    <source>
        <dbReference type="EMBL" id="UVQ94852.1"/>
    </source>
</evidence>
<dbReference type="SUPFAM" id="SSF48239">
    <property type="entry name" value="Terpenoid cyclases/Protein prenyltransferases"/>
    <property type="match status" value="1"/>
</dbReference>
<reference evidence="6 8" key="1">
    <citation type="submission" date="2018-08" db="EMBL/GenBank/DDBJ databases">
        <title>A genome reference for cultivated species of the human gut microbiota.</title>
        <authorList>
            <person name="Zou Y."/>
            <person name="Xue W."/>
            <person name="Luo G."/>
        </authorList>
    </citation>
    <scope>NUCLEOTIDE SEQUENCE [LARGE SCALE GENOMIC DNA]</scope>
    <source>
        <strain evidence="6 8">AM31-16AC</strain>
    </source>
</reference>
<dbReference type="Pfam" id="PF11974">
    <property type="entry name" value="bMG3"/>
    <property type="match status" value="1"/>
</dbReference>
<dbReference type="Pfam" id="PF00207">
    <property type="entry name" value="A2M"/>
    <property type="match status" value="1"/>
</dbReference>
<dbReference type="PANTHER" id="PTHR40094">
    <property type="entry name" value="ALPHA-2-MACROGLOBULIN HOMOLOG"/>
    <property type="match status" value="1"/>
</dbReference>
<dbReference type="SMART" id="SM01360">
    <property type="entry name" value="A2M"/>
    <property type="match status" value="1"/>
</dbReference>
<dbReference type="InterPro" id="IPR001599">
    <property type="entry name" value="Macroglobln_a2"/>
</dbReference>
<dbReference type="GO" id="GO:0004866">
    <property type="term" value="F:endopeptidase inhibitor activity"/>
    <property type="evidence" value="ECO:0007669"/>
    <property type="project" value="InterPro"/>
</dbReference>
<dbReference type="Proteomes" id="UP000284689">
    <property type="component" value="Unassembled WGS sequence"/>
</dbReference>
<dbReference type="EMBL" id="CP103166">
    <property type="protein sequence ID" value="UVQ94852.1"/>
    <property type="molecule type" value="Genomic_DNA"/>
</dbReference>
<dbReference type="EMBL" id="QSJD01000002">
    <property type="protein sequence ID" value="RHD53179.1"/>
    <property type="molecule type" value="Genomic_DNA"/>
</dbReference>
<dbReference type="PROSITE" id="PS51257">
    <property type="entry name" value="PROKAR_LIPOPROTEIN"/>
    <property type="match status" value="1"/>
</dbReference>
<evidence type="ECO:0000259" key="4">
    <source>
        <dbReference type="SMART" id="SM01359"/>
    </source>
</evidence>
<dbReference type="InterPro" id="IPR008930">
    <property type="entry name" value="Terpenoid_cyclase/PrenylTrfase"/>
</dbReference>
<dbReference type="CDD" id="cd02891">
    <property type="entry name" value="A2M_like"/>
    <property type="match status" value="1"/>
</dbReference>
<evidence type="ECO:0000259" key="5">
    <source>
        <dbReference type="SMART" id="SM01360"/>
    </source>
</evidence>
<protein>
    <submittedName>
        <fullName evidence="6">Alpha-2-macroglobulin</fullName>
    </submittedName>
    <submittedName>
        <fullName evidence="7">MG2 domain-containing protein</fullName>
    </submittedName>
</protein>
<proteinExistence type="inferred from homology"/>
<gene>
    <name evidence="6" type="ORF">DW794_01225</name>
    <name evidence="7" type="ORF">NXW23_10410</name>
</gene>
<dbReference type="InterPro" id="IPR041203">
    <property type="entry name" value="Bact_A2M_MG5"/>
</dbReference>
<dbReference type="InterPro" id="IPR021868">
    <property type="entry name" value="Alpha_2_Macroglob_MG3"/>
</dbReference>
<feature type="chain" id="PRO_5019120230" evidence="3">
    <location>
        <begin position="27"/>
        <end position="1878"/>
    </location>
</feature>
<name>A0A414FR88_9BACE</name>
<dbReference type="Gene3D" id="2.60.40.1930">
    <property type="match status" value="1"/>
</dbReference>
<evidence type="ECO:0000313" key="8">
    <source>
        <dbReference type="Proteomes" id="UP000284689"/>
    </source>
</evidence>
<dbReference type="Gene3D" id="1.50.10.20">
    <property type="match status" value="1"/>
</dbReference>
<comment type="similarity">
    <text evidence="1">Belongs to the protease inhibitor I39 (alpha-2-macroglobulin) family. Bacterial alpha-2-macroglobulin subfamily.</text>
</comment>
<organism evidence="6 8">
    <name type="scientific">Bacteroides caccae</name>
    <dbReference type="NCBI Taxonomy" id="47678"/>
    <lineage>
        <taxon>Bacteria</taxon>
        <taxon>Pseudomonadati</taxon>
        <taxon>Bacteroidota</taxon>
        <taxon>Bacteroidia</taxon>
        <taxon>Bacteroidales</taxon>
        <taxon>Bacteroidaceae</taxon>
        <taxon>Bacteroides</taxon>
    </lineage>
</organism>
<dbReference type="Pfam" id="PF17972">
    <property type="entry name" value="bMG5"/>
    <property type="match status" value="1"/>
</dbReference>
<dbReference type="Pfam" id="PF07703">
    <property type="entry name" value="A2M_BRD"/>
    <property type="match status" value="1"/>
</dbReference>
<feature type="domain" description="Alpha-2-macroglobulin bait region" evidence="4">
    <location>
        <begin position="1001"/>
        <end position="1144"/>
    </location>
</feature>
<dbReference type="PANTHER" id="PTHR40094:SF1">
    <property type="entry name" value="UBIQUITIN DOMAIN-CONTAINING PROTEIN"/>
    <property type="match status" value="1"/>
</dbReference>
<dbReference type="InterPro" id="IPR051802">
    <property type="entry name" value="YfhM-like"/>
</dbReference>
<feature type="domain" description="Alpha-2-macroglobulin" evidence="5">
    <location>
        <begin position="1206"/>
        <end position="1295"/>
    </location>
</feature>
<evidence type="ECO:0000256" key="3">
    <source>
        <dbReference type="SAM" id="SignalP"/>
    </source>
</evidence>
<evidence type="ECO:0000256" key="1">
    <source>
        <dbReference type="ARBA" id="ARBA00010556"/>
    </source>
</evidence>
<dbReference type="InterPro" id="IPR041462">
    <property type="entry name" value="Bact_A2M_MG6"/>
</dbReference>
<dbReference type="RefSeq" id="WP_122264079.1">
    <property type="nucleotide sequence ID" value="NZ_JBDMXP010000001.1"/>
</dbReference>
<dbReference type="InterPro" id="IPR041246">
    <property type="entry name" value="Bact_MG10"/>
</dbReference>
<accession>A0A414FR88</accession>
<evidence type="ECO:0000256" key="2">
    <source>
        <dbReference type="ARBA" id="ARBA00022729"/>
    </source>
</evidence>
<dbReference type="Pfam" id="PF17973">
    <property type="entry name" value="bMG10"/>
    <property type="match status" value="1"/>
</dbReference>
<dbReference type="InterPro" id="IPR011625">
    <property type="entry name" value="A2M_N_BRD"/>
</dbReference>
<dbReference type="InterPro" id="IPR002890">
    <property type="entry name" value="MG2"/>
</dbReference>
<dbReference type="Pfam" id="PF17962">
    <property type="entry name" value="bMG6"/>
    <property type="match status" value="1"/>
</dbReference>
<sequence>MGQMKTKCSSSATGLFFLLLMIVSFSSCTRTQKDIIPSAEYAPYVNAYTGGVISQNSTIRIELTHEQPMVDLNNELKENPFSFSPSLKGKAYWVSNNTIEFVPEEGTLKPGSLYECTFQLGKFVEVDKKLKEFNFSFRVQERNFTLSIEPLPITDAQPDEINIKGEICFSDIVKKEEVEKILTVKDGNNKSYPVEIIPTDNLTRYQFCINQVPRDTEDYQLTITANGSPARIDQTQSEEVLIPAKDSFRFLSATRIDEPENGIEVVFSTPLSDTQDLKGLIEIPELSSSVFQIKENRVFIYFEANQLSKLTLNIHEGVKSSQGKTLGTSHSISFSEINLKPQVEMLTTAAILPDSKSLIIPFRAVNLYAVDLSVIRIFENNVLMFMQTNSLASANELRRSGRLVYKKTLWLGKDTSKDIHNWENYSIDLAGLIRQEPGAIYRVILSFRQEYSAYPCGGVDNQDIKFADNNTPDGLMKVSGSALSEADEAVWDTPEAYYYYNGGTMDWSVYRWKERDNPCHPSYYMNSDRAAACNIFASNLGMIVKRNSLNKLWIAVSNILDTNPVGKAQVTVYNFQLQPIGKGETNGEGFVEISSKGTPFIVVAEAEKQKAYVRVVDGEEQSVSRFDVGGKEIQKGLKGFIYGERGVWRPGDTLHISFILEDREKRIPDKHPVALEIYNPKGQFYTKMISTQGMNGFYTFDVPTQAGDPTGLWNAYIKVGGTTFHKGLRIETIKPNRLKINLTLPKILQSTDKNVTVPLASAWLTGATASKLKAKVEMSLSKVNTQFKNYGQYIFNDPATDFTTIKTDVFDGILNAEGKAGVTLKVPAATNAPGMLNATFTTRVFEPGGDASIYTQSIPFSPFVSYVGINLNQPKGKYIETDKDHVFDIVTVNSQGQPVNRSNLEYKIYRISWSWWWENSDESFGTYINNSSITPVASGKLQTSGGKTTFKFRVDYPSWGRYLVYVKDKDSGHATGGTIYVDWPESRGRSNKTDPSGIKMLTFSLDKDSYEIGETATAIIPAAAGGRALVSIENGSSVLHREWIEVTNEGDTKYTFEITPEMAPNVYLHISLLQPHAQTINDLPIRMYGIAPVFVTNRQTVLQPQIQMPEVLRPETDFNVTVSEKSGKPMTYTLAIVDDGLLDLTNFKTPDPWNEFYSREALGIRTWDMYDNVLGASAGAYSSLFSVGGDATLKPADAKANRFKPVVKFIGPFYLEKGRQQTHTLKLPMYVGSVRAMVVAGQDGAYGNAEKTAFVRTPLMLLSTLPRVLSIQEEITVPVNVFAMEKQVKNVTVSLQASGGGVQIEGSHQQSLTFNRPGDQLVFFTLKTGNKTGKATIKLTASGGGQQTKETIEIEVRNPNPIVTLRSSEWIETGQNKELSYQLGSLSANNQIKLEVSRIPSVDISRRFDFLYNYQHHCTEQLTSKALPLLFIAQFKTIDTREAEKIKANVQEAIRQIYARQLPNGGFVYWPGNAVADEWISSYTGMFLTLAQEKGYAVHANVLNKWKRFQRAAAQNWRMPQEANNWQQWQSELQQAFRLYTLALAGAPEYGAMNRMKEQPGLSIQAKWRLAAAYALTGKMKPAEELVYNAETTVIPYSSMNQIYGSSDRDEAMILETLLLMNRERDALQQAKVVSKNLSQENWFSTQSTAFALMAMGRLAEKLSGSLDFTWTWNGKQQPAVKSAKAVFEKEISTSPKSGTVAVKNQGKGALSVDLITRTQLLNDTLPAISDNLRMDIRYASMDGKPMSVNDIRQGTDFTAIASISNTSGTTDYTNLALTHIIPSGWEVYNERMTVPEAEPQETTDSSGNVSGQYTYQDIRDDRVLTYFNLRRGETKIFTIRLQATYAGNFILPAVQCEAMYDVNVQARSKAGRTTVSR</sequence>
<evidence type="ECO:0000313" key="6">
    <source>
        <dbReference type="EMBL" id="RHD53179.1"/>
    </source>
</evidence>
<dbReference type="SMART" id="SM01359">
    <property type="entry name" value="A2M_N_2"/>
    <property type="match status" value="1"/>
</dbReference>
<feature type="signal peptide" evidence="3">
    <location>
        <begin position="1"/>
        <end position="26"/>
    </location>
</feature>
<keyword evidence="2 3" id="KW-0732">Signal</keyword>
<reference evidence="7" key="2">
    <citation type="submission" date="2022-08" db="EMBL/GenBank/DDBJ databases">
        <title>Genome Sequencing of Bacteroides fragilis Group Isolates with Nanopore Technology.</title>
        <authorList>
            <person name="Tisza M.J."/>
            <person name="Smith D."/>
            <person name="Dekker J.P."/>
        </authorList>
    </citation>
    <scope>NUCLEOTIDE SEQUENCE</scope>
    <source>
        <strain evidence="7">BFG-474</strain>
    </source>
</reference>
<dbReference type="Proteomes" id="UP001060260">
    <property type="component" value="Chromosome"/>
</dbReference>
<dbReference type="Pfam" id="PF01835">
    <property type="entry name" value="MG2"/>
    <property type="match status" value="1"/>
</dbReference>